<evidence type="ECO:0000256" key="1">
    <source>
        <dbReference type="SAM" id="MobiDB-lite"/>
    </source>
</evidence>
<gene>
    <name evidence="2" type="ORF">GPUH_LOCUS5627</name>
</gene>
<dbReference type="EMBL" id="UYRT01012180">
    <property type="protein sequence ID" value="VDK51528.1"/>
    <property type="molecule type" value="Genomic_DNA"/>
</dbReference>
<dbReference type="WBParaSite" id="GPUH_0000563401-mRNA-1">
    <property type="protein sequence ID" value="GPUH_0000563401-mRNA-1"/>
    <property type="gene ID" value="GPUH_0000563401"/>
</dbReference>
<feature type="region of interest" description="Disordered" evidence="1">
    <location>
        <begin position="36"/>
        <end position="84"/>
    </location>
</feature>
<dbReference type="AlphaFoldDB" id="A0A183DA85"/>
<reference evidence="4" key="1">
    <citation type="submission" date="2016-06" db="UniProtKB">
        <authorList>
            <consortium name="WormBaseParasite"/>
        </authorList>
    </citation>
    <scope>IDENTIFICATION</scope>
</reference>
<organism evidence="4">
    <name type="scientific">Gongylonema pulchrum</name>
    <dbReference type="NCBI Taxonomy" id="637853"/>
    <lineage>
        <taxon>Eukaryota</taxon>
        <taxon>Metazoa</taxon>
        <taxon>Ecdysozoa</taxon>
        <taxon>Nematoda</taxon>
        <taxon>Chromadorea</taxon>
        <taxon>Rhabditida</taxon>
        <taxon>Spirurina</taxon>
        <taxon>Spiruromorpha</taxon>
        <taxon>Spiruroidea</taxon>
        <taxon>Gongylonematidae</taxon>
        <taxon>Gongylonema</taxon>
    </lineage>
</organism>
<dbReference type="Proteomes" id="UP000271098">
    <property type="component" value="Unassembled WGS sequence"/>
</dbReference>
<proteinExistence type="predicted"/>
<protein>
    <submittedName>
        <fullName evidence="2 4">Uncharacterized protein</fullName>
    </submittedName>
</protein>
<evidence type="ECO:0000313" key="4">
    <source>
        <dbReference type="WBParaSite" id="GPUH_0000563401-mRNA-1"/>
    </source>
</evidence>
<feature type="compositionally biased region" description="Acidic residues" evidence="1">
    <location>
        <begin position="57"/>
        <end position="67"/>
    </location>
</feature>
<evidence type="ECO:0000313" key="3">
    <source>
        <dbReference type="Proteomes" id="UP000271098"/>
    </source>
</evidence>
<evidence type="ECO:0000313" key="2">
    <source>
        <dbReference type="EMBL" id="VDK51528.1"/>
    </source>
</evidence>
<reference evidence="2 3" key="2">
    <citation type="submission" date="2018-11" db="EMBL/GenBank/DDBJ databases">
        <authorList>
            <consortium name="Pathogen Informatics"/>
        </authorList>
    </citation>
    <scope>NUCLEOTIDE SEQUENCE [LARGE SCALE GENOMIC DNA]</scope>
</reference>
<accession>A0A183DA85</accession>
<name>A0A183DA85_9BILA</name>
<keyword evidence="3" id="KW-1185">Reference proteome</keyword>
<sequence>MDEHDTFLRLATVLFLVRPEKASGRGARYTWSMRKDRPADWSQMKKHRRSKHSINGNDDDAEDDVDSDCGGSSENGALGADLFQ</sequence>